<organism evidence="2 3">
    <name type="scientific">Oceaniovalibus guishaninsula JLT2003</name>
    <dbReference type="NCBI Taxonomy" id="1231392"/>
    <lineage>
        <taxon>Bacteria</taxon>
        <taxon>Pseudomonadati</taxon>
        <taxon>Pseudomonadota</taxon>
        <taxon>Alphaproteobacteria</taxon>
        <taxon>Rhodobacterales</taxon>
        <taxon>Roseobacteraceae</taxon>
        <taxon>Oceaniovalibus</taxon>
    </lineage>
</organism>
<accession>K2I6W0</accession>
<sequence>MTDTAAGRSVLFVIGNPRSGSTLVTMIAGSHPECLALGEVENVAGALNEQHRKARSTPCLCCATDCPVWDRADMRALLMRQVRVTDADPSFERQPNDGPFYAPIFEATGARVLVDSSKQVGWLNRRLAVADDWAGAEPRLLLATRDGRGAVHSWARKFTRVPFEDHVRKWLANVQRAEAAFDAFPADRRLRIAYEDVADAPQAAAERICGFLGLTPVPDMASYWTHPHHILRGNHGTISLCWNGGDHPAQPLTSTARRRFYADLGQAIRPDESWRTEMTPEQGAVFDRLAGRANAAYRRD</sequence>
<dbReference type="Gene3D" id="3.40.50.300">
    <property type="entry name" value="P-loop containing nucleotide triphosphate hydrolases"/>
    <property type="match status" value="1"/>
</dbReference>
<dbReference type="Pfam" id="PF13469">
    <property type="entry name" value="Sulfotransfer_3"/>
    <property type="match status" value="1"/>
</dbReference>
<keyword evidence="1" id="KW-0808">Transferase</keyword>
<dbReference type="OrthoDB" id="9800698at2"/>
<keyword evidence="3" id="KW-1185">Reference proteome</keyword>
<dbReference type="SUPFAM" id="SSF52540">
    <property type="entry name" value="P-loop containing nucleoside triphosphate hydrolases"/>
    <property type="match status" value="1"/>
</dbReference>
<name>K2I6W0_9RHOB</name>
<reference evidence="2 3" key="1">
    <citation type="journal article" date="2012" name="J. Bacteriol.">
        <title>Draft Genome Sequence of Oceaniovalibus guishaninsula JLT2003T.</title>
        <authorList>
            <person name="Tang K."/>
            <person name="Liu K."/>
            <person name="Jiao N."/>
        </authorList>
    </citation>
    <scope>NUCLEOTIDE SEQUENCE [LARGE SCALE GENOMIC DNA]</scope>
    <source>
        <strain evidence="2 3">JLT2003</strain>
    </source>
</reference>
<evidence type="ECO:0000256" key="1">
    <source>
        <dbReference type="ARBA" id="ARBA00022679"/>
    </source>
</evidence>
<evidence type="ECO:0000313" key="3">
    <source>
        <dbReference type="Proteomes" id="UP000006765"/>
    </source>
</evidence>
<dbReference type="InterPro" id="IPR027417">
    <property type="entry name" value="P-loop_NTPase"/>
</dbReference>
<dbReference type="PANTHER" id="PTHR12788">
    <property type="entry name" value="PROTEIN-TYROSINE SULFOTRANSFERASE 2"/>
    <property type="match status" value="1"/>
</dbReference>
<dbReference type="AlphaFoldDB" id="K2I6W0"/>
<evidence type="ECO:0000313" key="2">
    <source>
        <dbReference type="EMBL" id="EKE44730.1"/>
    </source>
</evidence>
<dbReference type="eggNOG" id="ENOG502ZC6K">
    <property type="taxonomic scope" value="Bacteria"/>
</dbReference>
<protein>
    <recommendedName>
        <fullName evidence="4">Sulfotransferase</fullName>
    </recommendedName>
</protein>
<gene>
    <name evidence="2" type="ORF">OCGS_1113</name>
</gene>
<evidence type="ECO:0008006" key="4">
    <source>
        <dbReference type="Google" id="ProtNLM"/>
    </source>
</evidence>
<dbReference type="InterPro" id="IPR026634">
    <property type="entry name" value="TPST-like"/>
</dbReference>
<dbReference type="GO" id="GO:0008476">
    <property type="term" value="F:protein-tyrosine sulfotransferase activity"/>
    <property type="evidence" value="ECO:0007669"/>
    <property type="project" value="InterPro"/>
</dbReference>
<dbReference type="EMBL" id="AMGO01000020">
    <property type="protein sequence ID" value="EKE44730.1"/>
    <property type="molecule type" value="Genomic_DNA"/>
</dbReference>
<proteinExistence type="predicted"/>
<comment type="caution">
    <text evidence="2">The sequence shown here is derived from an EMBL/GenBank/DDBJ whole genome shotgun (WGS) entry which is preliminary data.</text>
</comment>
<dbReference type="STRING" id="1231392.OCGS_1113"/>
<dbReference type="Proteomes" id="UP000006765">
    <property type="component" value="Unassembled WGS sequence"/>
</dbReference>
<dbReference type="RefSeq" id="WP_007426265.1">
    <property type="nucleotide sequence ID" value="NZ_AMGO01000020.1"/>
</dbReference>
<dbReference type="PANTHER" id="PTHR12788:SF10">
    <property type="entry name" value="PROTEIN-TYROSINE SULFOTRANSFERASE"/>
    <property type="match status" value="1"/>
</dbReference>